<dbReference type="PROSITE" id="PS01187">
    <property type="entry name" value="EGF_CA"/>
    <property type="match status" value="1"/>
</dbReference>
<sequence length="341" mass="36926">MLLLGYTGKVCEQQADPCDSSPCLNGGTCGGNATHFECACAAGFVGQLCQHNRDECASAPCVHGICVDQEDGYRCFCQPGFAGEHCEYEYNECESSPCINGGTCTDHIGGYSCECGRGYSGKRCHVKVDLCDPNPCAEHRYCLDRGNNYTCECPKGFTGPECMQPTKSVCSGKPCRNGGTCWSSANTFYCACRPGFTGKTCQDRFVLEAIPTPQHPSDPYMPASPVASTLDIPISIHLDHLHSVYIAVGTLACALLIVSITVTVCHCRLHKTYRNCSVLPFRSSRLREEHCPSSPCAPLNKLSVPDKGRPLASNRAFPPLADSDMYYTLDFSDSQSSPLIQ</sequence>
<dbReference type="Gene3D" id="2.10.25.10">
    <property type="entry name" value="Laminin"/>
    <property type="match status" value="5"/>
</dbReference>
<proteinExistence type="predicted"/>
<dbReference type="GO" id="GO:0007219">
    <property type="term" value="P:Notch signaling pathway"/>
    <property type="evidence" value="ECO:0007669"/>
    <property type="project" value="TreeGrafter"/>
</dbReference>
<feature type="disulfide bond" evidence="6">
    <location>
        <begin position="192"/>
        <end position="201"/>
    </location>
</feature>
<dbReference type="EMBL" id="CADEPI010000337">
    <property type="protein sequence ID" value="CAB3384122.1"/>
    <property type="molecule type" value="Genomic_DNA"/>
</dbReference>
<dbReference type="FunFam" id="2.10.25.10:FF:000230">
    <property type="entry name" value="Delta-like protein"/>
    <property type="match status" value="1"/>
</dbReference>
<feature type="disulfide bond" evidence="6">
    <location>
        <begin position="56"/>
        <end position="66"/>
    </location>
</feature>
<dbReference type="SUPFAM" id="SSF57184">
    <property type="entry name" value="Growth factor receptor domain"/>
    <property type="match status" value="1"/>
</dbReference>
<evidence type="ECO:0000256" key="6">
    <source>
        <dbReference type="PROSITE-ProRule" id="PRU00076"/>
    </source>
</evidence>
<keyword evidence="5" id="KW-0325">Glycoprotein</keyword>
<keyword evidence="1 6" id="KW-0245">EGF-like domain</keyword>
<feature type="domain" description="EGF-like" evidence="8">
    <location>
        <begin position="14"/>
        <end position="50"/>
    </location>
</feature>
<feature type="disulfide bond" evidence="6">
    <location>
        <begin position="115"/>
        <end position="124"/>
    </location>
</feature>
<evidence type="ECO:0000256" key="7">
    <source>
        <dbReference type="SAM" id="Phobius"/>
    </source>
</evidence>
<dbReference type="Proteomes" id="UP000494165">
    <property type="component" value="Unassembled WGS sequence"/>
</dbReference>
<feature type="disulfide bond" evidence="6">
    <location>
        <begin position="40"/>
        <end position="49"/>
    </location>
</feature>
<evidence type="ECO:0000256" key="1">
    <source>
        <dbReference type="ARBA" id="ARBA00022536"/>
    </source>
</evidence>
<dbReference type="Pfam" id="PF00008">
    <property type="entry name" value="EGF"/>
    <property type="match status" value="5"/>
</dbReference>
<keyword evidence="2" id="KW-0732">Signal</keyword>
<evidence type="ECO:0000256" key="5">
    <source>
        <dbReference type="ARBA" id="ARBA00023180"/>
    </source>
</evidence>
<evidence type="ECO:0000259" key="8">
    <source>
        <dbReference type="PROSITE" id="PS50026"/>
    </source>
</evidence>
<feature type="domain" description="EGF-like" evidence="8">
    <location>
        <begin position="127"/>
        <end position="163"/>
    </location>
</feature>
<dbReference type="SMART" id="SM00179">
    <property type="entry name" value="EGF_CA"/>
    <property type="match status" value="5"/>
</dbReference>
<name>A0A8S1DUB0_9INSE</name>
<dbReference type="GO" id="GO:0042063">
    <property type="term" value="P:gliogenesis"/>
    <property type="evidence" value="ECO:0007669"/>
    <property type="project" value="UniProtKB-ARBA"/>
</dbReference>
<evidence type="ECO:0000256" key="3">
    <source>
        <dbReference type="ARBA" id="ARBA00022737"/>
    </source>
</evidence>
<evidence type="ECO:0000313" key="9">
    <source>
        <dbReference type="EMBL" id="CAB3384122.1"/>
    </source>
</evidence>
<dbReference type="FunFam" id="2.10.25.10:FF:000143">
    <property type="entry name" value="Protein crumbs 1"/>
    <property type="match status" value="1"/>
</dbReference>
<dbReference type="SMART" id="SM00181">
    <property type="entry name" value="EGF"/>
    <property type="match status" value="5"/>
</dbReference>
<dbReference type="AlphaFoldDB" id="A0A8S1DUB0"/>
<keyword evidence="7" id="KW-1133">Transmembrane helix</keyword>
<gene>
    <name evidence="9" type="ORF">CLODIP_2_CD05869</name>
</gene>
<feature type="disulfide bond" evidence="6">
    <location>
        <begin position="77"/>
        <end position="86"/>
    </location>
</feature>
<evidence type="ECO:0000313" key="10">
    <source>
        <dbReference type="Proteomes" id="UP000494165"/>
    </source>
</evidence>
<feature type="transmembrane region" description="Helical" evidence="7">
    <location>
        <begin position="244"/>
        <end position="265"/>
    </location>
</feature>
<dbReference type="InterPro" id="IPR009030">
    <property type="entry name" value="Growth_fac_rcpt_cys_sf"/>
</dbReference>
<organism evidence="9 10">
    <name type="scientific">Cloeon dipterum</name>
    <dbReference type="NCBI Taxonomy" id="197152"/>
    <lineage>
        <taxon>Eukaryota</taxon>
        <taxon>Metazoa</taxon>
        <taxon>Ecdysozoa</taxon>
        <taxon>Arthropoda</taxon>
        <taxon>Hexapoda</taxon>
        <taxon>Insecta</taxon>
        <taxon>Pterygota</taxon>
        <taxon>Palaeoptera</taxon>
        <taxon>Ephemeroptera</taxon>
        <taxon>Pisciforma</taxon>
        <taxon>Baetidae</taxon>
        <taxon>Cloeon</taxon>
    </lineage>
</organism>
<feature type="disulfide bond" evidence="6">
    <location>
        <begin position="153"/>
        <end position="162"/>
    </location>
</feature>
<dbReference type="PRINTS" id="PR00010">
    <property type="entry name" value="EGFBLOOD"/>
</dbReference>
<dbReference type="GO" id="GO:0005509">
    <property type="term" value="F:calcium ion binding"/>
    <property type="evidence" value="ECO:0007669"/>
    <property type="project" value="InterPro"/>
</dbReference>
<dbReference type="PANTHER" id="PTHR12916:SF4">
    <property type="entry name" value="UNINFLATABLE, ISOFORM C"/>
    <property type="match status" value="1"/>
</dbReference>
<evidence type="ECO:0000256" key="4">
    <source>
        <dbReference type="ARBA" id="ARBA00023157"/>
    </source>
</evidence>
<dbReference type="SUPFAM" id="SSF57196">
    <property type="entry name" value="EGF/Laminin"/>
    <property type="match status" value="2"/>
</dbReference>
<dbReference type="GO" id="GO:0003008">
    <property type="term" value="P:system process"/>
    <property type="evidence" value="ECO:0007669"/>
    <property type="project" value="UniProtKB-ARBA"/>
</dbReference>
<dbReference type="CDD" id="cd00054">
    <property type="entry name" value="EGF_CA"/>
    <property type="match status" value="4"/>
</dbReference>
<dbReference type="PANTHER" id="PTHR12916">
    <property type="entry name" value="CYTOCHROME C OXIDASE POLYPEPTIDE VIC-2"/>
    <property type="match status" value="1"/>
</dbReference>
<dbReference type="InterPro" id="IPR000742">
    <property type="entry name" value="EGF"/>
</dbReference>
<feature type="domain" description="EGF-like" evidence="8">
    <location>
        <begin position="89"/>
        <end position="125"/>
    </location>
</feature>
<keyword evidence="7" id="KW-0472">Membrane</keyword>
<dbReference type="FunFam" id="2.10.25.10:FF:000321">
    <property type="entry name" value="Protein delta homolog 1"/>
    <property type="match status" value="1"/>
</dbReference>
<dbReference type="PROSITE" id="PS01186">
    <property type="entry name" value="EGF_2"/>
    <property type="match status" value="5"/>
</dbReference>
<keyword evidence="4 6" id="KW-1015">Disulfide bond</keyword>
<dbReference type="PROSITE" id="PS00022">
    <property type="entry name" value="EGF_1"/>
    <property type="match status" value="5"/>
</dbReference>
<dbReference type="PROSITE" id="PS00010">
    <property type="entry name" value="ASX_HYDROXYL"/>
    <property type="match status" value="3"/>
</dbReference>
<comment type="caution">
    <text evidence="9">The sequence shown here is derived from an EMBL/GenBank/DDBJ whole genome shotgun (WGS) entry which is preliminary data.</text>
</comment>
<accession>A0A8S1DUB0</accession>
<keyword evidence="10" id="KW-1185">Reference proteome</keyword>
<dbReference type="PROSITE" id="PS50026">
    <property type="entry name" value="EGF_3"/>
    <property type="match status" value="5"/>
</dbReference>
<dbReference type="OrthoDB" id="283575at2759"/>
<dbReference type="GO" id="GO:0000902">
    <property type="term" value="P:cell morphogenesis"/>
    <property type="evidence" value="ECO:0007669"/>
    <property type="project" value="UniProtKB-ARBA"/>
</dbReference>
<dbReference type="GO" id="GO:0005112">
    <property type="term" value="F:Notch binding"/>
    <property type="evidence" value="ECO:0007669"/>
    <property type="project" value="TreeGrafter"/>
</dbReference>
<dbReference type="FunFam" id="2.10.25.10:FF:000066">
    <property type="entry name" value="FAT atypical cadherin 4"/>
    <property type="match status" value="1"/>
</dbReference>
<dbReference type="InterPro" id="IPR001881">
    <property type="entry name" value="EGF-like_Ca-bd_dom"/>
</dbReference>
<dbReference type="InterPro" id="IPR000152">
    <property type="entry name" value="EGF-type_Asp/Asn_hydroxyl_site"/>
</dbReference>
<keyword evidence="7" id="KW-0812">Transmembrane</keyword>
<feature type="domain" description="EGF-like" evidence="8">
    <location>
        <begin position="166"/>
        <end position="202"/>
    </location>
</feature>
<dbReference type="GO" id="GO:0048666">
    <property type="term" value="P:neuron development"/>
    <property type="evidence" value="ECO:0007669"/>
    <property type="project" value="UniProtKB-ARBA"/>
</dbReference>
<keyword evidence="3" id="KW-0677">Repeat</keyword>
<comment type="caution">
    <text evidence="6">Lacks conserved residue(s) required for the propagation of feature annotation.</text>
</comment>
<protein>
    <recommendedName>
        <fullName evidence="8">EGF-like domain-containing protein</fullName>
    </recommendedName>
</protein>
<dbReference type="FunFam" id="2.10.25.10:FF:000494">
    <property type="entry name" value="Weary, isoform B"/>
    <property type="match status" value="1"/>
</dbReference>
<dbReference type="InterPro" id="IPR018097">
    <property type="entry name" value="EGF_Ca-bd_CS"/>
</dbReference>
<dbReference type="GO" id="GO:0005886">
    <property type="term" value="C:plasma membrane"/>
    <property type="evidence" value="ECO:0007669"/>
    <property type="project" value="UniProtKB-ARBA"/>
</dbReference>
<reference evidence="9 10" key="1">
    <citation type="submission" date="2020-04" db="EMBL/GenBank/DDBJ databases">
        <authorList>
            <person name="Alioto T."/>
            <person name="Alioto T."/>
            <person name="Gomez Garrido J."/>
        </authorList>
    </citation>
    <scope>NUCLEOTIDE SEQUENCE [LARGE SCALE GENOMIC DNA]</scope>
</reference>
<feature type="domain" description="EGF-like" evidence="8">
    <location>
        <begin position="52"/>
        <end position="87"/>
    </location>
</feature>
<evidence type="ECO:0000256" key="2">
    <source>
        <dbReference type="ARBA" id="ARBA00022729"/>
    </source>
</evidence>